<dbReference type="Pfam" id="PF08240">
    <property type="entry name" value="ADH_N"/>
    <property type="match status" value="1"/>
</dbReference>
<reference evidence="5" key="1">
    <citation type="submission" date="2020-05" db="EMBL/GenBank/DDBJ databases">
        <authorList>
            <person name="Chiriac C."/>
            <person name="Salcher M."/>
            <person name="Ghai R."/>
            <person name="Kavagutti S V."/>
        </authorList>
    </citation>
    <scope>NUCLEOTIDE SEQUENCE</scope>
</reference>
<dbReference type="PANTHER" id="PTHR43189">
    <property type="entry name" value="ZINC-TYPE ALCOHOL DEHYDROGENASE-LIKE PROTEIN C1198.01-RELATED"/>
    <property type="match status" value="1"/>
</dbReference>
<dbReference type="AlphaFoldDB" id="A0A6J6XCA0"/>
<evidence type="ECO:0000313" key="4">
    <source>
        <dbReference type="EMBL" id="CAB4686762.1"/>
    </source>
</evidence>
<evidence type="ECO:0000259" key="2">
    <source>
        <dbReference type="Pfam" id="PF00107"/>
    </source>
</evidence>
<sequence>MRGGQLLVDDVEELSAQPGQVIAEVIACGICGSDLHALQHADQLVEMAQVMSAEAGPFAPAAMDASRDVVMGHEFSARVLEVGPNVNNLAVGDLVVSLPIVMDSGGLHALGYDNTYPGGFAQQIALSEVLCSKVPNGLDPHLAALTEPMSVGAHAVHKSVITPKHAAVVLGCGPVGLAVIAALRSAGVETILASDYSASRRALASVFGASEVTDPAVESPIAIWRRIDGRKPLVIFEAVGVPGMLESAILEAPRAAQILVVGVCMVADSFRPMIAVGKELNLQFVFGYDPGEFADTLHRISEGEYPVSQMITATVPLDGVADAFTALGDPDSQAKILVTPNETPITRIGAGKRRNP</sequence>
<dbReference type="Gene3D" id="3.90.180.10">
    <property type="entry name" value="Medium-chain alcohol dehydrogenases, catalytic domain"/>
    <property type="match status" value="1"/>
</dbReference>
<accession>A0A6J6XCA0</accession>
<dbReference type="PANTHER" id="PTHR43189:SF1">
    <property type="entry name" value="ZINC-TYPE ALCOHOL DEHYDROGENASE-LIKE PROTEIN C1198.01"/>
    <property type="match status" value="1"/>
</dbReference>
<dbReference type="GO" id="GO:0016491">
    <property type="term" value="F:oxidoreductase activity"/>
    <property type="evidence" value="ECO:0007669"/>
    <property type="project" value="UniProtKB-KW"/>
</dbReference>
<dbReference type="InterPro" id="IPR011032">
    <property type="entry name" value="GroES-like_sf"/>
</dbReference>
<evidence type="ECO:0000259" key="3">
    <source>
        <dbReference type="Pfam" id="PF08240"/>
    </source>
</evidence>
<protein>
    <submittedName>
        <fullName evidence="5">Unannotated protein</fullName>
    </submittedName>
</protein>
<organism evidence="5">
    <name type="scientific">freshwater metagenome</name>
    <dbReference type="NCBI Taxonomy" id="449393"/>
    <lineage>
        <taxon>unclassified sequences</taxon>
        <taxon>metagenomes</taxon>
        <taxon>ecological metagenomes</taxon>
    </lineage>
</organism>
<dbReference type="InterPro" id="IPR036291">
    <property type="entry name" value="NAD(P)-bd_dom_sf"/>
</dbReference>
<feature type="domain" description="Alcohol dehydrogenase-like C-terminal" evidence="2">
    <location>
        <begin position="174"/>
        <end position="301"/>
    </location>
</feature>
<dbReference type="EMBL" id="CAFAAQ010000007">
    <property type="protein sequence ID" value="CAB4794771.1"/>
    <property type="molecule type" value="Genomic_DNA"/>
</dbReference>
<dbReference type="Gene3D" id="3.40.50.720">
    <property type="entry name" value="NAD(P)-binding Rossmann-like Domain"/>
    <property type="match status" value="1"/>
</dbReference>
<dbReference type="SUPFAM" id="SSF51735">
    <property type="entry name" value="NAD(P)-binding Rossmann-fold domains"/>
    <property type="match status" value="1"/>
</dbReference>
<proteinExistence type="predicted"/>
<name>A0A6J6XCA0_9ZZZZ</name>
<evidence type="ECO:0000256" key="1">
    <source>
        <dbReference type="ARBA" id="ARBA00023002"/>
    </source>
</evidence>
<dbReference type="SUPFAM" id="SSF50129">
    <property type="entry name" value="GroES-like"/>
    <property type="match status" value="1"/>
</dbReference>
<dbReference type="InterPro" id="IPR013149">
    <property type="entry name" value="ADH-like_C"/>
</dbReference>
<dbReference type="InterPro" id="IPR013154">
    <property type="entry name" value="ADH-like_N"/>
</dbReference>
<evidence type="ECO:0000313" key="5">
    <source>
        <dbReference type="EMBL" id="CAB4794771.1"/>
    </source>
</evidence>
<gene>
    <name evidence="4" type="ORF">UFOPK2582_00161</name>
    <name evidence="5" type="ORF">UFOPK3046_00163</name>
</gene>
<dbReference type="Pfam" id="PF00107">
    <property type="entry name" value="ADH_zinc_N"/>
    <property type="match status" value="1"/>
</dbReference>
<dbReference type="EMBL" id="CAEZXS010000009">
    <property type="protein sequence ID" value="CAB4686762.1"/>
    <property type="molecule type" value="Genomic_DNA"/>
</dbReference>
<keyword evidence="1" id="KW-0560">Oxidoreductase</keyword>
<feature type="domain" description="Alcohol dehydrogenase-like N-terminal" evidence="3">
    <location>
        <begin position="17"/>
        <end position="135"/>
    </location>
</feature>